<feature type="region of interest" description="Disordered" evidence="1">
    <location>
        <begin position="604"/>
        <end position="649"/>
    </location>
</feature>
<dbReference type="PRINTS" id="PR00348">
    <property type="entry name" value="UBIQUITIN"/>
</dbReference>
<feature type="region of interest" description="Disordered" evidence="1">
    <location>
        <begin position="913"/>
        <end position="944"/>
    </location>
</feature>
<proteinExistence type="predicted"/>
<feature type="region of interest" description="Disordered" evidence="1">
    <location>
        <begin position="265"/>
        <end position="301"/>
    </location>
</feature>
<feature type="domain" description="Ubiquitin-like" evidence="2">
    <location>
        <begin position="28"/>
        <end position="103"/>
    </location>
</feature>
<evidence type="ECO:0000259" key="2">
    <source>
        <dbReference type="PROSITE" id="PS50053"/>
    </source>
</evidence>
<name>A0A7I4BST2_PHYPA</name>
<dbReference type="GO" id="GO:0071818">
    <property type="term" value="C:BAT3 complex"/>
    <property type="evidence" value="ECO:0000318"/>
    <property type="project" value="GO_Central"/>
</dbReference>
<feature type="region of interest" description="Disordered" evidence="1">
    <location>
        <begin position="96"/>
        <end position="134"/>
    </location>
</feature>
<dbReference type="GeneID" id="112283865"/>
<dbReference type="EnsemblPlants" id="Pp3c1_29440V3.5">
    <property type="protein sequence ID" value="Pp3c1_29440V3.5"/>
    <property type="gene ID" value="Pp3c1_29440"/>
</dbReference>
<feature type="compositionally biased region" description="Low complexity" evidence="1">
    <location>
        <begin position="765"/>
        <end position="774"/>
    </location>
</feature>
<dbReference type="FunFam" id="3.10.20.90:FF:000154">
    <property type="entry name" value="Large proline-rich protein BAG6"/>
    <property type="match status" value="1"/>
</dbReference>
<feature type="compositionally biased region" description="Polar residues" evidence="1">
    <location>
        <begin position="625"/>
        <end position="641"/>
    </location>
</feature>
<dbReference type="RefSeq" id="XP_024379028.1">
    <property type="nucleotide sequence ID" value="XM_024523260.2"/>
</dbReference>
<keyword evidence="4" id="KW-1185">Reference proteome</keyword>
<evidence type="ECO:0000313" key="4">
    <source>
        <dbReference type="Proteomes" id="UP000006727"/>
    </source>
</evidence>
<dbReference type="Gramene" id="Pp3c1_29440V3.5">
    <property type="protein sequence ID" value="Pp3c1_29440V3.5"/>
    <property type="gene ID" value="Pp3c1_29440"/>
</dbReference>
<feature type="region of interest" description="Disordered" evidence="1">
    <location>
        <begin position="515"/>
        <end position="560"/>
    </location>
</feature>
<dbReference type="AlphaFoldDB" id="A0A7I4BST2"/>
<dbReference type="Gene3D" id="3.10.20.90">
    <property type="entry name" value="Phosphatidylinositol 3-kinase Catalytic Subunit, Chain A, domain 1"/>
    <property type="match status" value="1"/>
</dbReference>
<dbReference type="SMART" id="SM00213">
    <property type="entry name" value="UBQ"/>
    <property type="match status" value="1"/>
</dbReference>
<feature type="compositionally biased region" description="Low complexity" evidence="1">
    <location>
        <begin position="176"/>
        <end position="185"/>
    </location>
</feature>
<dbReference type="InterPro" id="IPR019956">
    <property type="entry name" value="Ubiquitin_dom"/>
</dbReference>
<dbReference type="RefSeq" id="XP_073392586.1">
    <property type="nucleotide sequence ID" value="XM_073536485.1"/>
</dbReference>
<feature type="region of interest" description="Disordered" evidence="1">
    <location>
        <begin position="1066"/>
        <end position="1092"/>
    </location>
</feature>
<feature type="region of interest" description="Disordered" evidence="1">
    <location>
        <begin position="173"/>
        <end position="208"/>
    </location>
</feature>
<feature type="region of interest" description="Disordered" evidence="1">
    <location>
        <begin position="1"/>
        <end position="24"/>
    </location>
</feature>
<feature type="compositionally biased region" description="Polar residues" evidence="1">
    <location>
        <begin position="722"/>
        <end position="732"/>
    </location>
</feature>
<dbReference type="Gramene" id="Pp3c1_29440V3.6">
    <property type="protein sequence ID" value="Pp3c1_29440V3.6"/>
    <property type="gene ID" value="Pp3c1_29440"/>
</dbReference>
<dbReference type="PROSITE" id="PS50053">
    <property type="entry name" value="UBIQUITIN_2"/>
    <property type="match status" value="1"/>
</dbReference>
<reference evidence="3 4" key="1">
    <citation type="journal article" date="2008" name="Science">
        <title>The Physcomitrella genome reveals evolutionary insights into the conquest of land by plants.</title>
        <authorList>
            <person name="Rensing S."/>
            <person name="Lang D."/>
            <person name="Zimmer A."/>
            <person name="Terry A."/>
            <person name="Salamov A."/>
            <person name="Shapiro H."/>
            <person name="Nishiyama T."/>
            <person name="Perroud P.-F."/>
            <person name="Lindquist E."/>
            <person name="Kamisugi Y."/>
            <person name="Tanahashi T."/>
            <person name="Sakakibara K."/>
            <person name="Fujita T."/>
            <person name="Oishi K."/>
            <person name="Shin-I T."/>
            <person name="Kuroki Y."/>
            <person name="Toyoda A."/>
            <person name="Suzuki Y."/>
            <person name="Hashimoto A."/>
            <person name="Yamaguchi K."/>
            <person name="Sugano A."/>
            <person name="Kohara Y."/>
            <person name="Fujiyama A."/>
            <person name="Anterola A."/>
            <person name="Aoki S."/>
            <person name="Ashton N."/>
            <person name="Barbazuk W.B."/>
            <person name="Barker E."/>
            <person name="Bennetzen J."/>
            <person name="Bezanilla M."/>
            <person name="Blankenship R."/>
            <person name="Cho S.H."/>
            <person name="Dutcher S."/>
            <person name="Estelle M."/>
            <person name="Fawcett J.A."/>
            <person name="Gundlach H."/>
            <person name="Hanada K."/>
            <person name="Heyl A."/>
            <person name="Hicks K.A."/>
            <person name="Hugh J."/>
            <person name="Lohr M."/>
            <person name="Mayer K."/>
            <person name="Melkozernov A."/>
            <person name="Murata T."/>
            <person name="Nelson D."/>
            <person name="Pils B."/>
            <person name="Prigge M."/>
            <person name="Reiss B."/>
            <person name="Renner T."/>
            <person name="Rombauts S."/>
            <person name="Rushton P."/>
            <person name="Sanderfoot A."/>
            <person name="Schween G."/>
            <person name="Shiu S.-H."/>
            <person name="Stueber K."/>
            <person name="Theodoulou F.L."/>
            <person name="Tu H."/>
            <person name="Van de Peer Y."/>
            <person name="Verrier P.J."/>
            <person name="Waters E."/>
            <person name="Wood A."/>
            <person name="Yang L."/>
            <person name="Cove D."/>
            <person name="Cuming A."/>
            <person name="Hasebe M."/>
            <person name="Lucas S."/>
            <person name="Mishler D.B."/>
            <person name="Reski R."/>
            <person name="Grigoriev I."/>
            <person name="Quatrano R.S."/>
            <person name="Boore J.L."/>
        </authorList>
    </citation>
    <scope>NUCLEOTIDE SEQUENCE [LARGE SCALE GENOMIC DNA]</scope>
    <source>
        <strain evidence="3 4">cv. Gransden 2004</strain>
    </source>
</reference>
<organism evidence="3 4">
    <name type="scientific">Physcomitrium patens</name>
    <name type="common">Spreading-leaved earth moss</name>
    <name type="synonym">Physcomitrella patens</name>
    <dbReference type="NCBI Taxonomy" id="3218"/>
    <lineage>
        <taxon>Eukaryota</taxon>
        <taxon>Viridiplantae</taxon>
        <taxon>Streptophyta</taxon>
        <taxon>Embryophyta</taxon>
        <taxon>Bryophyta</taxon>
        <taxon>Bryophytina</taxon>
        <taxon>Bryopsida</taxon>
        <taxon>Funariidae</taxon>
        <taxon>Funariales</taxon>
        <taxon>Funariaceae</taxon>
        <taxon>Physcomitrium</taxon>
    </lineage>
</organism>
<reference evidence="3" key="3">
    <citation type="submission" date="2020-12" db="UniProtKB">
        <authorList>
            <consortium name="EnsemblPlants"/>
        </authorList>
    </citation>
    <scope>IDENTIFICATION</scope>
</reference>
<feature type="region of interest" description="Disordered" evidence="1">
    <location>
        <begin position="786"/>
        <end position="805"/>
    </location>
</feature>
<feature type="compositionally biased region" description="Polar residues" evidence="1">
    <location>
        <begin position="123"/>
        <end position="133"/>
    </location>
</feature>
<dbReference type="PANTHER" id="PTHR15204:SF0">
    <property type="entry name" value="LARGE PROLINE-RICH PROTEIN BAG6"/>
    <property type="match status" value="1"/>
</dbReference>
<dbReference type="Pfam" id="PF00240">
    <property type="entry name" value="ubiquitin"/>
    <property type="match status" value="1"/>
</dbReference>
<dbReference type="SUPFAM" id="SSF54236">
    <property type="entry name" value="Ubiquitin-like"/>
    <property type="match status" value="1"/>
</dbReference>
<sequence>MRAMEANHEGSSGSGAVPESEAGVGETVEIRIKTLDSQSYTLRVDKNVAVPALKEQLATVSGVPVENQRLICRGKVLKDDQLLSAYNVEDGHTLHLVARQPPPSSGVGQSSASNEGGQGETGLPSSGNRSGHVSHSLLMGTINFPDNGEGQLPDLNRILNAVISSIGLHGNVPSQGSTGNNSSTGVLPTPTGVHAGAPDRNGASDQDTGVRELELQIDALYGIPSNTTGGAGLTPIRVVQAPVVVPDALTTMSQYLDRLEQSFASEESARTSNVSDNGGTEVRAATDVRRSGEEPQRGASPAALGALVNRVDNLLRDQASSALSRLASRLENEPTMLDAAAREDVQHTAYHDGNLMQQIGALLLELGRATLSLRMGQSPSESVVNSGPAIFISPTGPNPMMVQGSNLASFRQVFDLSRTHRHNFALPPQTAGGLAVGTALPSPPGTLGPSPGVPGVSRSIHVHIHTSDPGALIAVPSSSLNSAPRQFSHEELVRIPAGGAGSTLRQFLERADHLIAPQSGAAPNDVGGSARPNRPRNEAADGANQAPGSAPPGPSGMQGALMTVDETGAVRVVPVRFRGGVHPPSGNTVDPLVSRFQQQFFVRPVSNSPNDTPVPAAANPVPPTSTDQSRQTDQASRNTPGSEGDAVDLMNSLGPLLQHLAGALQQPGASTSLQQQPNSETQQQQRPDATERETDTDAGLTEDTQAERELSNGRVVEPTLESGVTSMVTDQVSGDDERPGSSDHSAPQGQALRASVSGGPGGGSSDVPASAPIGLGLGGLQPLARVRRRRQAQQSSQDEQRQAGQDALQNLLAQRDLADEINQRNNIALPSLGNLVRAVGGGDRLQGGPGIIGQLMRSPVVENLVQQVMQGVGDGDGGDGAHRGPATGGLDLSGMLQHMMPVVTQMLGGGSSASFPGSVAGTSTRTSDGGARGTTSQPSETERWQDALSQEEVADWTETIAADEEAQQSMPPQRPFSDVYRRGTPAAKRQKTAVESAAENLEDGGSAEILLRDLAGAASAEISGNNGTVGADDLAQQVVRVDGLAEAYLVVLFNDLAARVAADPDFGDGSRFPHSARIFGQSSQTPAEPDGE</sequence>
<dbReference type="GO" id="GO:0031593">
    <property type="term" value="F:polyubiquitin modification-dependent protein binding"/>
    <property type="evidence" value="ECO:0000318"/>
    <property type="project" value="GO_Central"/>
</dbReference>
<feature type="compositionally biased region" description="Low complexity" evidence="1">
    <location>
        <begin position="609"/>
        <end position="619"/>
    </location>
</feature>
<dbReference type="EMBL" id="ABEU02000001">
    <property type="status" value="NOT_ANNOTATED_CDS"/>
    <property type="molecule type" value="Genomic_DNA"/>
</dbReference>
<dbReference type="RefSeq" id="XP_073392585.1">
    <property type="nucleotide sequence ID" value="XM_073536484.1"/>
</dbReference>
<accession>A0A7I4BST2</accession>
<feature type="compositionally biased region" description="Polar residues" evidence="1">
    <location>
        <begin position="913"/>
        <end position="939"/>
    </location>
</feature>
<feature type="compositionally biased region" description="Basic and acidic residues" evidence="1">
    <location>
        <begin position="284"/>
        <end position="296"/>
    </location>
</feature>
<gene>
    <name evidence="3" type="primary">LOC112283865</name>
</gene>
<protein>
    <recommendedName>
        <fullName evidence="2">Ubiquitin-like domain-containing protein</fullName>
    </recommendedName>
</protein>
<evidence type="ECO:0000313" key="3">
    <source>
        <dbReference type="EnsemblPlants" id="Pp3c1_29440V3.6"/>
    </source>
</evidence>
<dbReference type="InterPro" id="IPR000626">
    <property type="entry name" value="Ubiquitin-like_dom"/>
</dbReference>
<dbReference type="KEGG" id="ppp:112283865"/>
<dbReference type="PANTHER" id="PTHR15204">
    <property type="entry name" value="LARGE PROLINE-RICH PROTEIN BAG6"/>
    <property type="match status" value="1"/>
</dbReference>
<feature type="compositionally biased region" description="Low complexity" evidence="1">
    <location>
        <begin position="674"/>
        <end position="685"/>
    </location>
</feature>
<dbReference type="EnsemblPlants" id="Pp3c1_29440V3.6">
    <property type="protein sequence ID" value="Pp3c1_29440V3.6"/>
    <property type="gene ID" value="Pp3c1_29440"/>
</dbReference>
<dbReference type="InterPro" id="IPR029071">
    <property type="entry name" value="Ubiquitin-like_domsf"/>
</dbReference>
<feature type="region of interest" description="Disordered" evidence="1">
    <location>
        <begin position="665"/>
        <end position="778"/>
    </location>
</feature>
<dbReference type="Proteomes" id="UP000006727">
    <property type="component" value="Chromosome 1"/>
</dbReference>
<feature type="compositionally biased region" description="Polar residues" evidence="1">
    <location>
        <begin position="265"/>
        <end position="278"/>
    </location>
</feature>
<reference evidence="3 4" key="2">
    <citation type="journal article" date="2018" name="Plant J.">
        <title>The Physcomitrella patens chromosome-scale assembly reveals moss genome structure and evolution.</title>
        <authorList>
            <person name="Lang D."/>
            <person name="Ullrich K.K."/>
            <person name="Murat F."/>
            <person name="Fuchs J."/>
            <person name="Jenkins J."/>
            <person name="Haas F.B."/>
            <person name="Piednoel M."/>
            <person name="Gundlach H."/>
            <person name="Van Bel M."/>
            <person name="Meyberg R."/>
            <person name="Vives C."/>
            <person name="Morata J."/>
            <person name="Symeonidi A."/>
            <person name="Hiss M."/>
            <person name="Muchero W."/>
            <person name="Kamisugi Y."/>
            <person name="Saleh O."/>
            <person name="Blanc G."/>
            <person name="Decker E.L."/>
            <person name="van Gessel N."/>
            <person name="Grimwood J."/>
            <person name="Hayes R.D."/>
            <person name="Graham S.W."/>
            <person name="Gunter L.E."/>
            <person name="McDaniel S.F."/>
            <person name="Hoernstein S.N.W."/>
            <person name="Larsson A."/>
            <person name="Li F.W."/>
            <person name="Perroud P.F."/>
            <person name="Phillips J."/>
            <person name="Ranjan P."/>
            <person name="Rokshar D.S."/>
            <person name="Rothfels C.J."/>
            <person name="Schneider L."/>
            <person name="Shu S."/>
            <person name="Stevenson D.W."/>
            <person name="Thummler F."/>
            <person name="Tillich M."/>
            <person name="Villarreal Aguilar J.C."/>
            <person name="Widiez T."/>
            <person name="Wong G.K."/>
            <person name="Wymore A."/>
            <person name="Zhang Y."/>
            <person name="Zimmer A.D."/>
            <person name="Quatrano R.S."/>
            <person name="Mayer K.F.X."/>
            <person name="Goodstein D."/>
            <person name="Casacuberta J.M."/>
            <person name="Vandepoele K."/>
            <person name="Reski R."/>
            <person name="Cuming A.C."/>
            <person name="Tuskan G.A."/>
            <person name="Maumus F."/>
            <person name="Salse J."/>
            <person name="Schmutz J."/>
            <person name="Rensing S.A."/>
        </authorList>
    </citation>
    <scope>NUCLEOTIDE SEQUENCE [LARGE SCALE GENOMIC DNA]</scope>
    <source>
        <strain evidence="3 4">cv. Gransden 2004</strain>
    </source>
</reference>
<dbReference type="GO" id="GO:0051787">
    <property type="term" value="F:misfolded protein binding"/>
    <property type="evidence" value="ECO:0000318"/>
    <property type="project" value="GO_Central"/>
</dbReference>
<evidence type="ECO:0000256" key="1">
    <source>
        <dbReference type="SAM" id="MobiDB-lite"/>
    </source>
</evidence>
<dbReference type="GO" id="GO:0036503">
    <property type="term" value="P:ERAD pathway"/>
    <property type="evidence" value="ECO:0000318"/>
    <property type="project" value="GO_Central"/>
</dbReference>